<protein>
    <submittedName>
        <fullName evidence="3">PorT family protein</fullName>
    </submittedName>
</protein>
<gene>
    <name evidence="3" type="ORF">IAB91_06090</name>
</gene>
<feature type="signal peptide" evidence="1">
    <location>
        <begin position="1"/>
        <end position="22"/>
    </location>
</feature>
<name>A0A9D9NIM9_9BACT</name>
<accession>A0A9D9NIM9</accession>
<reference evidence="3" key="2">
    <citation type="journal article" date="2021" name="PeerJ">
        <title>Extensive microbial diversity within the chicken gut microbiome revealed by metagenomics and culture.</title>
        <authorList>
            <person name="Gilroy R."/>
            <person name="Ravi A."/>
            <person name="Getino M."/>
            <person name="Pursley I."/>
            <person name="Horton D.L."/>
            <person name="Alikhan N.F."/>
            <person name="Baker D."/>
            <person name="Gharbi K."/>
            <person name="Hall N."/>
            <person name="Watson M."/>
            <person name="Adriaenssens E.M."/>
            <person name="Foster-Nyarko E."/>
            <person name="Jarju S."/>
            <person name="Secka A."/>
            <person name="Antonio M."/>
            <person name="Oren A."/>
            <person name="Chaudhuri R.R."/>
            <person name="La Ragione R."/>
            <person name="Hildebrand F."/>
            <person name="Pallen M.J."/>
        </authorList>
    </citation>
    <scope>NUCLEOTIDE SEQUENCE</scope>
    <source>
        <strain evidence="3">B1-13419</strain>
    </source>
</reference>
<dbReference type="InterPro" id="IPR025665">
    <property type="entry name" value="Beta-barrel_OMP_2"/>
</dbReference>
<reference evidence="3" key="1">
    <citation type="submission" date="2020-10" db="EMBL/GenBank/DDBJ databases">
        <authorList>
            <person name="Gilroy R."/>
        </authorList>
    </citation>
    <scope>NUCLEOTIDE SEQUENCE</scope>
    <source>
        <strain evidence="3">B1-13419</strain>
    </source>
</reference>
<evidence type="ECO:0000256" key="1">
    <source>
        <dbReference type="SAM" id="SignalP"/>
    </source>
</evidence>
<feature type="chain" id="PRO_5038504467" evidence="1">
    <location>
        <begin position="23"/>
        <end position="284"/>
    </location>
</feature>
<organism evidence="3 4">
    <name type="scientific">Candidatus Cryptobacteroides faecigallinarum</name>
    <dbReference type="NCBI Taxonomy" id="2840763"/>
    <lineage>
        <taxon>Bacteria</taxon>
        <taxon>Pseudomonadati</taxon>
        <taxon>Bacteroidota</taxon>
        <taxon>Bacteroidia</taxon>
        <taxon>Bacteroidales</taxon>
        <taxon>Candidatus Cryptobacteroides</taxon>
    </lineage>
</organism>
<evidence type="ECO:0000313" key="4">
    <source>
        <dbReference type="Proteomes" id="UP000823757"/>
    </source>
</evidence>
<comment type="caution">
    <text evidence="3">The sequence shown here is derived from an EMBL/GenBank/DDBJ whole genome shotgun (WGS) entry which is preliminary data.</text>
</comment>
<dbReference type="Proteomes" id="UP000823757">
    <property type="component" value="Unassembled WGS sequence"/>
</dbReference>
<dbReference type="AlphaFoldDB" id="A0A9D9NIM9"/>
<keyword evidence="1" id="KW-0732">Signal</keyword>
<dbReference type="Pfam" id="PF13568">
    <property type="entry name" value="OMP_b-brl_2"/>
    <property type="match status" value="1"/>
</dbReference>
<dbReference type="EMBL" id="JADIMD010000094">
    <property type="protein sequence ID" value="MBO8474842.1"/>
    <property type="molecule type" value="Genomic_DNA"/>
</dbReference>
<evidence type="ECO:0000259" key="2">
    <source>
        <dbReference type="Pfam" id="PF13568"/>
    </source>
</evidence>
<evidence type="ECO:0000313" key="3">
    <source>
        <dbReference type="EMBL" id="MBO8474842.1"/>
    </source>
</evidence>
<sequence length="284" mass="32880">MKSRKIYIVLALLVSVWTGAFAQDSLKVGEIVVSEDSVAFSDAYLDSVDVRKNNIINDYTLIGVQYGMGLNQMSWNPRMEQKTQFSPVNFGITWTRFCKMFGYMPYFGIQAGVFYAREGYLLEEEYNVQGAQEVTMDIVEVPVMAHFHFDFWKMKLMANIGFYGSYRLNIHRSGNAVLPAVEDTFLSTDRRFDYGIKGGAGFGFVFDPVEIHFTAMYKYGFGSLYEPDYMSPYYYRFASVSNFIFSVGLHFQITKRTGKTNLQLKREAREIYMERRNKAEQNDF</sequence>
<proteinExistence type="predicted"/>
<feature type="domain" description="Outer membrane protein beta-barrel" evidence="2">
    <location>
        <begin position="61"/>
        <end position="225"/>
    </location>
</feature>